<dbReference type="InterPro" id="IPR015424">
    <property type="entry name" value="PyrdxlP-dep_Trfase"/>
</dbReference>
<sequence length="428" mass="46676">MKLSDYSTEQLEQFHEEINKAYEDFKARGLKLDLTRGKPSAEQLDFSSALGILPGDSADRYVTGDGVDTRNYGGLNGISDIRAIYGELLGIDPSLVIAGDSSSLNIMFDLISFAYIWGTQDSPRPWKDEETVKWLCPVPGYDRHFTITEHFGFEMITVPMTDDGPDMDVVAQLVKDDPSIKGMWCVPVFGNPTGITFSKKVCEQIAAMPTAADDFRVVWDNAYVVHTLTDQFPEVHNVIDMAARAGNPNRFWFMTSTSKITFAGSGVSFFASSKANLDWYTAHASVRGIGPNKVNQLAHARFFGDADGVKAHMKKHAGSLAPKFQMVLSILDNRLTEYGVASWTKPEGGYFISLDVVDGTASTVVDLAKQAGIALTGAGSSFPLHKDPDNRNIRLAPSLPPVAELELAMNGVATCVLLAACEHYLGKA</sequence>
<dbReference type="GO" id="GO:0004069">
    <property type="term" value="F:L-aspartate:2-oxoglutarate aminotransferase activity"/>
    <property type="evidence" value="ECO:0007669"/>
    <property type="project" value="InterPro"/>
</dbReference>
<accession>A0A939E0R7</accession>
<gene>
    <name evidence="1" type="ORF">JZY06_03695</name>
</gene>
<dbReference type="Gene3D" id="3.40.640.10">
    <property type="entry name" value="Type I PLP-dependent aspartate aminotransferase-like (Major domain)"/>
    <property type="match status" value="1"/>
</dbReference>
<dbReference type="Proteomes" id="UP000664332">
    <property type="component" value="Unassembled WGS sequence"/>
</dbReference>
<dbReference type="RefSeq" id="WP_207118466.1">
    <property type="nucleotide sequence ID" value="NZ_JAFLEQ010000008.1"/>
</dbReference>
<dbReference type="InterPro" id="IPR015422">
    <property type="entry name" value="PyrdxlP-dep_Trfase_small"/>
</dbReference>
<protein>
    <submittedName>
        <fullName evidence="1">Aminotransferase class I/II-fold pyridoxal phosphate-dependent enzyme</fullName>
    </submittedName>
</protein>
<reference evidence="1" key="1">
    <citation type="submission" date="2021-03" db="EMBL/GenBank/DDBJ databases">
        <authorList>
            <person name="Sun Q."/>
        </authorList>
    </citation>
    <scope>NUCLEOTIDE SEQUENCE</scope>
    <source>
        <strain evidence="1">CCM 8862</strain>
    </source>
</reference>
<dbReference type="PANTHER" id="PTHR43799:SF1">
    <property type="entry name" value="ASPARTATE AMINOTRANSFERASE"/>
    <property type="match status" value="1"/>
</dbReference>
<keyword evidence="2" id="KW-1185">Reference proteome</keyword>
<keyword evidence="1" id="KW-0808">Transferase</keyword>
<dbReference type="Gene3D" id="3.90.1150.10">
    <property type="entry name" value="Aspartate Aminotransferase, domain 1"/>
    <property type="match status" value="1"/>
</dbReference>
<comment type="caution">
    <text evidence="1">The sequence shown here is derived from an EMBL/GenBank/DDBJ whole genome shotgun (WGS) entry which is preliminary data.</text>
</comment>
<evidence type="ECO:0000313" key="2">
    <source>
        <dbReference type="Proteomes" id="UP000664332"/>
    </source>
</evidence>
<evidence type="ECO:0000313" key="1">
    <source>
        <dbReference type="EMBL" id="MBN9643728.1"/>
    </source>
</evidence>
<dbReference type="Pfam" id="PF12897">
    <property type="entry name" value="Asp_aminotransf"/>
    <property type="match status" value="1"/>
</dbReference>
<dbReference type="PANTHER" id="PTHR43799">
    <property type="entry name" value="AMINOTRANSFERASE, PUTATIVE-RELATED"/>
    <property type="match status" value="1"/>
</dbReference>
<dbReference type="AlphaFoldDB" id="A0A939E0R7"/>
<organism evidence="1 2">
    <name type="scientific">Corynebacterium mendelii</name>
    <dbReference type="NCBI Taxonomy" id="2765362"/>
    <lineage>
        <taxon>Bacteria</taxon>
        <taxon>Bacillati</taxon>
        <taxon>Actinomycetota</taxon>
        <taxon>Actinomycetes</taxon>
        <taxon>Mycobacteriales</taxon>
        <taxon>Corynebacteriaceae</taxon>
        <taxon>Corynebacterium</taxon>
    </lineage>
</organism>
<dbReference type="SUPFAM" id="SSF53383">
    <property type="entry name" value="PLP-dependent transferases"/>
    <property type="match status" value="1"/>
</dbReference>
<dbReference type="InterPro" id="IPR024551">
    <property type="entry name" value="AspAT_Ic"/>
</dbReference>
<keyword evidence="1" id="KW-0032">Aminotransferase</keyword>
<dbReference type="InterPro" id="IPR015421">
    <property type="entry name" value="PyrdxlP-dep_Trfase_major"/>
</dbReference>
<proteinExistence type="predicted"/>
<name>A0A939E0R7_9CORY</name>
<dbReference type="CDD" id="cd00609">
    <property type="entry name" value="AAT_like"/>
    <property type="match status" value="1"/>
</dbReference>
<dbReference type="EMBL" id="JAFLEQ010000008">
    <property type="protein sequence ID" value="MBN9643728.1"/>
    <property type="molecule type" value="Genomic_DNA"/>
</dbReference>